<dbReference type="AlphaFoldDB" id="A0A1J4RQR9"/>
<keyword evidence="2" id="KW-0436">Ligase</keyword>
<keyword evidence="3" id="KW-0961">Cell wall biogenesis/degradation</keyword>
<dbReference type="PROSITE" id="PS50975">
    <property type="entry name" value="ATP_GRASP"/>
    <property type="match status" value="1"/>
</dbReference>
<dbReference type="Gene3D" id="3.30.1490.20">
    <property type="entry name" value="ATP-grasp fold, A domain"/>
    <property type="match status" value="1"/>
</dbReference>
<dbReference type="GO" id="GO:0008716">
    <property type="term" value="F:D-alanine-D-alanine ligase activity"/>
    <property type="evidence" value="ECO:0007669"/>
    <property type="project" value="InterPro"/>
</dbReference>
<evidence type="ECO:0000256" key="3">
    <source>
        <dbReference type="ARBA" id="ARBA00023316"/>
    </source>
</evidence>
<accession>A0A1J4RQR9</accession>
<dbReference type="InterPro" id="IPR013815">
    <property type="entry name" value="ATP_grasp_subdomain_1"/>
</dbReference>
<organism evidence="6 7">
    <name type="scientific">Candidatus Beckwithbacteria bacterium CG1_02_47_37</name>
    <dbReference type="NCBI Taxonomy" id="1805034"/>
    <lineage>
        <taxon>Bacteria</taxon>
        <taxon>Candidatus Beckwithiibacteriota</taxon>
    </lineage>
</organism>
<dbReference type="Gene3D" id="3.40.50.20">
    <property type="match status" value="1"/>
</dbReference>
<comment type="similarity">
    <text evidence="1">Belongs to the D-alanine--D-alanine ligase family.</text>
</comment>
<keyword evidence="4" id="KW-0067">ATP-binding</keyword>
<name>A0A1J4RQR9_9BACT</name>
<gene>
    <name evidence="6" type="ORF">AUJ59_00785</name>
</gene>
<dbReference type="GO" id="GO:0046872">
    <property type="term" value="F:metal ion binding"/>
    <property type="evidence" value="ECO:0007669"/>
    <property type="project" value="InterPro"/>
</dbReference>
<evidence type="ECO:0000313" key="6">
    <source>
        <dbReference type="EMBL" id="OIN89729.1"/>
    </source>
</evidence>
<feature type="domain" description="ATP-grasp" evidence="5">
    <location>
        <begin position="108"/>
        <end position="322"/>
    </location>
</feature>
<reference evidence="6 7" key="1">
    <citation type="journal article" date="2016" name="Environ. Microbiol.">
        <title>Genomic resolution of a cold subsurface aquifer community provides metabolic insights for novel microbes adapted to high CO concentrations.</title>
        <authorList>
            <person name="Probst A.J."/>
            <person name="Castelle C.J."/>
            <person name="Singh A."/>
            <person name="Brown C.T."/>
            <person name="Anantharaman K."/>
            <person name="Sharon I."/>
            <person name="Hug L.A."/>
            <person name="Burstein D."/>
            <person name="Emerson J.B."/>
            <person name="Thomas B.C."/>
            <person name="Banfield J.F."/>
        </authorList>
    </citation>
    <scope>NUCLEOTIDE SEQUENCE [LARGE SCALE GENOMIC DNA]</scope>
    <source>
        <strain evidence="6">CG1_02_47_37</strain>
    </source>
</reference>
<dbReference type="EMBL" id="MNUI01000017">
    <property type="protein sequence ID" value="OIN89729.1"/>
    <property type="molecule type" value="Genomic_DNA"/>
</dbReference>
<comment type="caution">
    <text evidence="6">The sequence shown here is derived from an EMBL/GenBank/DDBJ whole genome shotgun (WGS) entry which is preliminary data.</text>
</comment>
<dbReference type="Pfam" id="PF07478">
    <property type="entry name" value="Dala_Dala_lig_C"/>
    <property type="match status" value="1"/>
</dbReference>
<dbReference type="GO" id="GO:0071555">
    <property type="term" value="P:cell wall organization"/>
    <property type="evidence" value="ECO:0007669"/>
    <property type="project" value="UniProtKB-KW"/>
</dbReference>
<evidence type="ECO:0000256" key="1">
    <source>
        <dbReference type="ARBA" id="ARBA00010871"/>
    </source>
</evidence>
<protein>
    <recommendedName>
        <fullName evidence="5">ATP-grasp domain-containing protein</fullName>
    </recommendedName>
</protein>
<evidence type="ECO:0000256" key="2">
    <source>
        <dbReference type="ARBA" id="ARBA00022598"/>
    </source>
</evidence>
<sequence>MKLTVGFTYNLKRERGEIEFDSPEVISLIKKAIEQLGHKVILIEADLNAYDRLKKLKGKVDIVFNIAEGLGGSGREAQIPIFCEMLGIPYTHSRPTVHALGLDKTLTKKVIAGAGVPAPKSLLITTFKAAAQINLGFPLIIKPNREGSSLGVFDKNVVENKSQLYKRLRLMLRQFRPVMVEEYIDGREFTVSLLGDQPEVLPILEQKFAFLPKGFHRIAGYELKWLYEDRLTDQAEAYACPAKLIRRQIQTIKALSVKVFKALEVNDCARIDWRMGRTGRFYFLEINTLPGLNFSGKEISYFPLSARAAGYDLTRVVDIILTSALRRFNLLK</sequence>
<dbReference type="Proteomes" id="UP000183144">
    <property type="component" value="Unassembled WGS sequence"/>
</dbReference>
<evidence type="ECO:0000259" key="5">
    <source>
        <dbReference type="PROSITE" id="PS50975"/>
    </source>
</evidence>
<dbReference type="PANTHER" id="PTHR23132">
    <property type="entry name" value="D-ALANINE--D-ALANINE LIGASE"/>
    <property type="match status" value="1"/>
</dbReference>
<dbReference type="InterPro" id="IPR016185">
    <property type="entry name" value="PreATP-grasp_dom_sf"/>
</dbReference>
<dbReference type="GO" id="GO:0005524">
    <property type="term" value="F:ATP binding"/>
    <property type="evidence" value="ECO:0007669"/>
    <property type="project" value="UniProtKB-UniRule"/>
</dbReference>
<dbReference type="SUPFAM" id="SSF56059">
    <property type="entry name" value="Glutathione synthetase ATP-binding domain-like"/>
    <property type="match status" value="1"/>
</dbReference>
<dbReference type="STRING" id="1805034.AUJ59_00785"/>
<dbReference type="InterPro" id="IPR011761">
    <property type="entry name" value="ATP-grasp"/>
</dbReference>
<proteinExistence type="inferred from homology"/>
<evidence type="ECO:0000256" key="4">
    <source>
        <dbReference type="PROSITE-ProRule" id="PRU00409"/>
    </source>
</evidence>
<dbReference type="PANTHER" id="PTHR23132:SF23">
    <property type="entry name" value="D-ALANINE--D-ALANINE LIGASE B"/>
    <property type="match status" value="1"/>
</dbReference>
<dbReference type="InterPro" id="IPR011095">
    <property type="entry name" value="Dala_Dala_lig_C"/>
</dbReference>
<keyword evidence="4" id="KW-0547">Nucleotide-binding</keyword>
<dbReference type="Gene3D" id="3.30.470.20">
    <property type="entry name" value="ATP-grasp fold, B domain"/>
    <property type="match status" value="1"/>
</dbReference>
<evidence type="ECO:0000313" key="7">
    <source>
        <dbReference type="Proteomes" id="UP000183144"/>
    </source>
</evidence>
<dbReference type="SUPFAM" id="SSF52440">
    <property type="entry name" value="PreATP-grasp domain"/>
    <property type="match status" value="1"/>
</dbReference>